<gene>
    <name evidence="7" type="ORF">SEVIR_9G433666v2</name>
</gene>
<dbReference type="AlphaFoldDB" id="A0A4U6T7Q4"/>
<dbReference type="OMA" id="MLNAFDN"/>
<keyword evidence="8" id="KW-1185">Reference proteome</keyword>
<dbReference type="GO" id="GO:0030410">
    <property type="term" value="F:nicotianamine synthase activity"/>
    <property type="evidence" value="ECO:0007669"/>
    <property type="project" value="UniProtKB-UniRule"/>
</dbReference>
<evidence type="ECO:0000313" key="7">
    <source>
        <dbReference type="EMBL" id="TKV96518.1"/>
    </source>
</evidence>
<dbReference type="PANTHER" id="PTHR32266:SF10">
    <property type="entry name" value="NICOTIANAMINE SYNTHASE 2"/>
    <property type="match status" value="1"/>
</dbReference>
<organism evidence="7 8">
    <name type="scientific">Setaria viridis</name>
    <name type="common">Green bristlegrass</name>
    <name type="synonym">Setaria italica subsp. viridis</name>
    <dbReference type="NCBI Taxonomy" id="4556"/>
    <lineage>
        <taxon>Eukaryota</taxon>
        <taxon>Viridiplantae</taxon>
        <taxon>Streptophyta</taxon>
        <taxon>Embryophyta</taxon>
        <taxon>Tracheophyta</taxon>
        <taxon>Spermatophyta</taxon>
        <taxon>Magnoliopsida</taxon>
        <taxon>Liliopsida</taxon>
        <taxon>Poales</taxon>
        <taxon>Poaceae</taxon>
        <taxon>PACMAD clade</taxon>
        <taxon>Panicoideae</taxon>
        <taxon>Panicodae</taxon>
        <taxon>Paniceae</taxon>
        <taxon>Cenchrinae</taxon>
        <taxon>Setaria</taxon>
    </lineage>
</organism>
<keyword evidence="4 6" id="KW-0949">S-adenosyl-L-methionine</keyword>
<evidence type="ECO:0000256" key="1">
    <source>
        <dbReference type="ARBA" id="ARBA00007009"/>
    </source>
</evidence>
<dbReference type="PROSITE" id="PS51142">
    <property type="entry name" value="NAS"/>
    <property type="match status" value="3"/>
</dbReference>
<protein>
    <recommendedName>
        <fullName evidence="2 6">Nicotianamine synthase</fullName>
        <ecNumber evidence="2 6">2.5.1.43</ecNumber>
    </recommendedName>
</protein>
<dbReference type="InterPro" id="IPR029063">
    <property type="entry name" value="SAM-dependent_MTases_sf"/>
</dbReference>
<dbReference type="InterPro" id="IPR004298">
    <property type="entry name" value="Nicotian_synth"/>
</dbReference>
<dbReference type="Pfam" id="PF03059">
    <property type="entry name" value="NAS"/>
    <property type="match status" value="3"/>
</dbReference>
<dbReference type="EMBL" id="CM016560">
    <property type="protein sequence ID" value="TKV96518.1"/>
    <property type="molecule type" value="Genomic_DNA"/>
</dbReference>
<proteinExistence type="inferred from homology"/>
<keyword evidence="3 6" id="KW-0808">Transferase</keyword>
<dbReference type="GO" id="GO:0030418">
    <property type="term" value="P:nicotianamine biosynthetic process"/>
    <property type="evidence" value="ECO:0007669"/>
    <property type="project" value="UniProtKB-UniRule"/>
</dbReference>
<accession>A0A4U6T7Q4</accession>
<evidence type="ECO:0000256" key="2">
    <source>
        <dbReference type="ARBA" id="ARBA00012675"/>
    </source>
</evidence>
<dbReference type="Gene3D" id="3.40.50.150">
    <property type="entry name" value="Vaccinia Virus protein VP39"/>
    <property type="match status" value="3"/>
</dbReference>
<evidence type="ECO:0000256" key="4">
    <source>
        <dbReference type="ARBA" id="ARBA00022691"/>
    </source>
</evidence>
<comment type="similarity">
    <text evidence="1 6">Belongs to the nicotianamine synthase (NAS)-like family.</text>
</comment>
<dbReference type="PANTHER" id="PTHR32266">
    <property type="entry name" value="NICOTIANAMINE SYNTHASE 3"/>
    <property type="match status" value="1"/>
</dbReference>
<evidence type="ECO:0000313" key="8">
    <source>
        <dbReference type="Proteomes" id="UP000298652"/>
    </source>
</evidence>
<dbReference type="EC" id="2.5.1.43" evidence="2 6"/>
<evidence type="ECO:0000256" key="6">
    <source>
        <dbReference type="RuleBase" id="RU368095"/>
    </source>
</evidence>
<comment type="function">
    <text evidence="6">Synthesizes nicotianamine, a polyamine which serves as a sensor for the physiological iron status within the plant, and/or might be involved in the transport of iron.</text>
</comment>
<evidence type="ECO:0000256" key="5">
    <source>
        <dbReference type="ARBA" id="ARBA00049391"/>
    </source>
</evidence>
<dbReference type="Gramene" id="TKV96518">
    <property type="protein sequence ID" value="TKV96518"/>
    <property type="gene ID" value="SEVIR_9G433666v2"/>
</dbReference>
<sequence>MEAQNVEVAALVHKIAGLHAAIAKLPSLSPSPQVDALFTDLVMACVPPSPVDVTKLDPEAQRMREELIRLCSDAEGHLEAHYSDMLNAFDNPLDHLGRFPYFSNYINLSKLEYDLLVRYIPGLAPSRVAFVGSGPLPFSSLVLAARHLPNTVFDNYDRSGAANDRARKLVRADEDLRKRMAFHTVDVANLTDELGKYDVVFLAALVGMAAEDKAKVVAHLGRHMADGAALVVRSAHGARGFLYPIVDPEDIRRGGFDVLTVYHPDDEVINSVIVARKIDANANMEVAALVQKITSLHAAITKLPSLSPSPDVDRLFTELVMACVPPSPVDVTKLAPDAQKMREELIRLCSDAEGHLEAHYSDMLNAFDNPLDHLSRFPYFSNYINLSKLEYDLLVRYIPGLAPSRVAFVGSGPLPFSSLVLAARHLPNTVFDNYDRSGAANDRARKLVRADEDLRKRMTFHTVDVANLTDELGKYDVVFLAALVGMAAEDKAKVVAHLGRHMADGAALVVRSAHGARGFLYPIVDPEDIRRGGFDVLTVYHPDDEVINSVIVARKIDANANMEVAALVQKITSLHAAITKLPSLSPSPDVDRLFTELVMACVPPNPVDVTKLAPDAQKMREELIRLCSDAEGHLEAHYSDMLNAFDNPLDHLSRFPYFSNYINLSKLEYDLLVRYIPGLAPSRVAFVGSGPLPFSSLVLAARHLPNTVFDNYDRSGAANDRARKLVRADEDLRKRMTFHTVDVANLTDELGKYDVVFLAALVGMAAEDKAKVVAHLGRHMADGAALVVRSAHGARGFLYPVVDPEDICRGGFDVRAVYHPDDEVINSVIIARKMGAHGNGLQNGQHANARGAVPIVSPPCKCCKVEASALQKREEMAAKELSI</sequence>
<evidence type="ECO:0000256" key="3">
    <source>
        <dbReference type="ARBA" id="ARBA00022679"/>
    </source>
</evidence>
<reference evidence="7" key="1">
    <citation type="submission" date="2019-03" db="EMBL/GenBank/DDBJ databases">
        <title>WGS assembly of Setaria viridis.</title>
        <authorList>
            <person name="Huang P."/>
            <person name="Jenkins J."/>
            <person name="Grimwood J."/>
            <person name="Barry K."/>
            <person name="Healey A."/>
            <person name="Mamidi S."/>
            <person name="Sreedasyam A."/>
            <person name="Shu S."/>
            <person name="Feldman M."/>
            <person name="Wu J."/>
            <person name="Yu Y."/>
            <person name="Chen C."/>
            <person name="Johnson J."/>
            <person name="Rokhsar D."/>
            <person name="Baxter I."/>
            <person name="Schmutz J."/>
            <person name="Brutnell T."/>
            <person name="Kellogg E."/>
        </authorList>
    </citation>
    <scope>NUCLEOTIDE SEQUENCE [LARGE SCALE GENOMIC DNA]</scope>
</reference>
<name>A0A4U6T7Q4_SETVI</name>
<comment type="catalytic activity">
    <reaction evidence="5 6">
        <text>3 S-adenosyl-L-methionine = nicotianamine + 3 S-methyl-5'-thioadenosine + 3 H(+)</text>
        <dbReference type="Rhea" id="RHEA:16481"/>
        <dbReference type="ChEBI" id="CHEBI:15378"/>
        <dbReference type="ChEBI" id="CHEBI:17509"/>
        <dbReference type="ChEBI" id="CHEBI:58249"/>
        <dbReference type="ChEBI" id="CHEBI:59789"/>
        <dbReference type="EC" id="2.5.1.43"/>
    </reaction>
</comment>
<dbReference type="Proteomes" id="UP000298652">
    <property type="component" value="Chromosome 9"/>
</dbReference>
<dbReference type="SUPFAM" id="SSF53335">
    <property type="entry name" value="S-adenosyl-L-methionine-dependent methyltransferases"/>
    <property type="match status" value="3"/>
</dbReference>